<evidence type="ECO:0000313" key="3">
    <source>
        <dbReference type="EMBL" id="SDA65714.1"/>
    </source>
</evidence>
<protein>
    <recommendedName>
        <fullName evidence="5">AAA+ ATPase domain-containing protein</fullName>
    </recommendedName>
</protein>
<dbReference type="PANTHER" id="PTHR33295:SF7">
    <property type="entry name" value="ATPASE"/>
    <property type="match status" value="1"/>
</dbReference>
<dbReference type="PANTHER" id="PTHR33295">
    <property type="entry name" value="ATPASE"/>
    <property type="match status" value="1"/>
</dbReference>
<evidence type="ECO:0000259" key="1">
    <source>
        <dbReference type="Pfam" id="PF13173"/>
    </source>
</evidence>
<evidence type="ECO:0008006" key="5">
    <source>
        <dbReference type="Google" id="ProtNLM"/>
    </source>
</evidence>
<sequence>MYIPRNIDKELLAWRKEKTGKPLLVRGARQVGKSTAVRELAKQFDHFLEVNFEEQRTLHSLFEGDLNPLELCENLSIVSNVPIVPGKTLVFFDEIQACVPAISSLRFFYEKLPELHVIAAGSLLEFALAEIPSFGVGRVRSIFVYPLGFDEFLTAMGEDSLLNAKKKASASRPLAEPLHHKLLTYLKRFLVLGGMPEVIRNYSQYRDMKAAGQLLDDLIISLRADFAKYKHRVPSLRISELFDAVVRQSGGKFVYAKVATEANHKQVKEAVDLLLMSGLVISVTHTSANGLPLGAESNPKKQKMLVLDTGIFQRILGLNITEVLFDDDFDAVNKGAIAEQYCGLELLKAVSCYRQERLYYWHREALNSNAEVDYLAQKGQDIIPVEVKSGKKGSMQSLHLFLKEKKSPYGVRFSNEPYAAFETIQVWPLYAVSDFVRGG</sequence>
<dbReference type="InterPro" id="IPR025420">
    <property type="entry name" value="DUF4143"/>
</dbReference>
<gene>
    <name evidence="3" type="ORF">SAMN03080617_01533</name>
</gene>
<dbReference type="Gene3D" id="3.40.50.300">
    <property type="entry name" value="P-loop containing nucleotide triphosphate hydrolases"/>
    <property type="match status" value="1"/>
</dbReference>
<dbReference type="Proteomes" id="UP000198756">
    <property type="component" value="Unassembled WGS sequence"/>
</dbReference>
<feature type="domain" description="AAA" evidence="1">
    <location>
        <begin position="21"/>
        <end position="153"/>
    </location>
</feature>
<accession>A0A1G5X6N7</accession>
<dbReference type="EMBL" id="FMXE01000009">
    <property type="protein sequence ID" value="SDA65714.1"/>
    <property type="molecule type" value="Genomic_DNA"/>
</dbReference>
<name>A0A1G5X6N7_9BACT</name>
<evidence type="ECO:0000259" key="2">
    <source>
        <dbReference type="Pfam" id="PF13635"/>
    </source>
</evidence>
<dbReference type="STRING" id="279824.SAMN03080617_01533"/>
<dbReference type="Pfam" id="PF13173">
    <property type="entry name" value="AAA_14"/>
    <property type="match status" value="1"/>
</dbReference>
<dbReference type="OrthoDB" id="9801840at2"/>
<dbReference type="AlphaFoldDB" id="A0A1G5X6N7"/>
<organism evidence="3 4">
    <name type="scientific">Algoriphagus alkaliphilus</name>
    <dbReference type="NCBI Taxonomy" id="279824"/>
    <lineage>
        <taxon>Bacteria</taxon>
        <taxon>Pseudomonadati</taxon>
        <taxon>Bacteroidota</taxon>
        <taxon>Cytophagia</taxon>
        <taxon>Cytophagales</taxon>
        <taxon>Cyclobacteriaceae</taxon>
        <taxon>Algoriphagus</taxon>
    </lineage>
</organism>
<dbReference type="InterPro" id="IPR041682">
    <property type="entry name" value="AAA_14"/>
</dbReference>
<dbReference type="Pfam" id="PF13635">
    <property type="entry name" value="DUF4143"/>
    <property type="match status" value="1"/>
</dbReference>
<dbReference type="RefSeq" id="WP_092729365.1">
    <property type="nucleotide sequence ID" value="NZ_FMXE01000009.1"/>
</dbReference>
<proteinExistence type="predicted"/>
<evidence type="ECO:0000313" key="4">
    <source>
        <dbReference type="Proteomes" id="UP000198756"/>
    </source>
</evidence>
<dbReference type="SUPFAM" id="SSF52540">
    <property type="entry name" value="P-loop containing nucleoside triphosphate hydrolases"/>
    <property type="match status" value="1"/>
</dbReference>
<dbReference type="InterPro" id="IPR027417">
    <property type="entry name" value="P-loop_NTPase"/>
</dbReference>
<feature type="domain" description="DUF4143" evidence="2">
    <location>
        <begin position="224"/>
        <end position="390"/>
    </location>
</feature>
<keyword evidence="4" id="KW-1185">Reference proteome</keyword>
<reference evidence="4" key="1">
    <citation type="submission" date="2016-10" db="EMBL/GenBank/DDBJ databases">
        <authorList>
            <person name="Varghese N."/>
            <person name="Submissions S."/>
        </authorList>
    </citation>
    <scope>NUCLEOTIDE SEQUENCE [LARGE SCALE GENOMIC DNA]</scope>
    <source>
        <strain evidence="4">DSM 22703</strain>
    </source>
</reference>